<name>A0A9P9YS45_9MUSC</name>
<sequence length="390" mass="45586">MALSAKQKSQNKRFTDNTPLTTIAHGDNAVLLNCRQFYFSTMPNRPKRKKDRCNLVQYILAFSLCLLFLPIPVDGMRCRIPYERVRENYCYFVADEEPLDKRTSRVCLDSDEEMRFLAQHLYEMGYPNGTQFWSAGHRWPGDNRFYWNYFGRARPLVYTNWAPDEPTPEMGRNCLILTVLAGHYFDWFIARQDCWRRTSTLVSVETREELRSLEQYIVSRGFPDGSTFATSGHSFNSAIPFSWEGVDEPLTFTNWLPGTRQEEMDWMHANFGCEMIDPQSRLVTVRSFQEMRLISDFMRYGAHAQTHSVFWSGGHRGRLSDPKDVDHGTLVDFYWHQDPHPMNFTNFLATEPSPRKFANGFCVYLEFTGEELLMGVEKCDRKIAFVCELN</sequence>
<dbReference type="InterPro" id="IPR001304">
    <property type="entry name" value="C-type_lectin-like"/>
</dbReference>
<dbReference type="Proteomes" id="UP001059596">
    <property type="component" value="Unassembled WGS sequence"/>
</dbReference>
<evidence type="ECO:0000259" key="2">
    <source>
        <dbReference type="PROSITE" id="PS50041"/>
    </source>
</evidence>
<dbReference type="SMART" id="SM00034">
    <property type="entry name" value="CLECT"/>
    <property type="match status" value="2"/>
</dbReference>
<dbReference type="InterPro" id="IPR016187">
    <property type="entry name" value="CTDL_fold"/>
</dbReference>
<evidence type="ECO:0000256" key="1">
    <source>
        <dbReference type="SAM" id="Phobius"/>
    </source>
</evidence>
<protein>
    <recommendedName>
        <fullName evidence="2">C-type lectin domain-containing protein</fullName>
    </recommendedName>
</protein>
<accession>A0A9P9YS45</accession>
<comment type="caution">
    <text evidence="3">The sequence shown here is derived from an EMBL/GenBank/DDBJ whole genome shotgun (WGS) entry which is preliminary data.</text>
</comment>
<keyword evidence="1" id="KW-0812">Transmembrane</keyword>
<keyword evidence="4" id="KW-1185">Reference proteome</keyword>
<gene>
    <name evidence="3" type="ORF">M5D96_003371</name>
</gene>
<dbReference type="AlphaFoldDB" id="A0A9P9YS45"/>
<dbReference type="SUPFAM" id="SSF56436">
    <property type="entry name" value="C-type lectin-like"/>
    <property type="match status" value="3"/>
</dbReference>
<dbReference type="Gene3D" id="3.10.100.10">
    <property type="entry name" value="Mannose-Binding Protein A, subunit A"/>
    <property type="match status" value="3"/>
</dbReference>
<keyword evidence="1" id="KW-1133">Transmembrane helix</keyword>
<evidence type="ECO:0000313" key="3">
    <source>
        <dbReference type="EMBL" id="KAI8042071.1"/>
    </source>
</evidence>
<dbReference type="PROSITE" id="PS50041">
    <property type="entry name" value="C_TYPE_LECTIN_2"/>
    <property type="match status" value="2"/>
</dbReference>
<feature type="domain" description="C-type lectin" evidence="2">
    <location>
        <begin position="261"/>
        <end position="388"/>
    </location>
</feature>
<organism evidence="3 4">
    <name type="scientific">Drosophila gunungcola</name>
    <name type="common">fruit fly</name>
    <dbReference type="NCBI Taxonomy" id="103775"/>
    <lineage>
        <taxon>Eukaryota</taxon>
        <taxon>Metazoa</taxon>
        <taxon>Ecdysozoa</taxon>
        <taxon>Arthropoda</taxon>
        <taxon>Hexapoda</taxon>
        <taxon>Insecta</taxon>
        <taxon>Pterygota</taxon>
        <taxon>Neoptera</taxon>
        <taxon>Endopterygota</taxon>
        <taxon>Diptera</taxon>
        <taxon>Brachycera</taxon>
        <taxon>Muscomorpha</taxon>
        <taxon>Ephydroidea</taxon>
        <taxon>Drosophilidae</taxon>
        <taxon>Drosophila</taxon>
        <taxon>Sophophora</taxon>
    </lineage>
</organism>
<evidence type="ECO:0000313" key="4">
    <source>
        <dbReference type="Proteomes" id="UP001059596"/>
    </source>
</evidence>
<reference evidence="3" key="1">
    <citation type="journal article" date="2023" name="Genome Biol. Evol.">
        <title>Long-read-based Genome Assembly of Drosophila gunungcola Reveals Fewer Chemosensory Genes in Flower-breeding Species.</title>
        <authorList>
            <person name="Negi A."/>
            <person name="Liao B.Y."/>
            <person name="Yeh S.D."/>
        </authorList>
    </citation>
    <scope>NUCLEOTIDE SEQUENCE</scope>
    <source>
        <strain evidence="3">Sukarami</strain>
    </source>
</reference>
<dbReference type="CDD" id="cd00037">
    <property type="entry name" value="CLECT"/>
    <property type="match status" value="3"/>
</dbReference>
<proteinExistence type="predicted"/>
<dbReference type="InterPro" id="IPR016186">
    <property type="entry name" value="C-type_lectin-like/link_sf"/>
</dbReference>
<feature type="domain" description="C-type lectin" evidence="2">
    <location>
        <begin position="106"/>
        <end position="187"/>
    </location>
</feature>
<keyword evidence="1" id="KW-0472">Membrane</keyword>
<feature type="transmembrane region" description="Helical" evidence="1">
    <location>
        <begin position="55"/>
        <end position="73"/>
    </location>
</feature>
<dbReference type="EMBL" id="JAMKOV010000002">
    <property type="protein sequence ID" value="KAI8042071.1"/>
    <property type="molecule type" value="Genomic_DNA"/>
</dbReference>